<organism evidence="3 4">
    <name type="scientific">Ellagibacter isourolithinifaciens</name>
    <dbReference type="NCBI Taxonomy" id="2137581"/>
    <lineage>
        <taxon>Bacteria</taxon>
        <taxon>Bacillati</taxon>
        <taxon>Actinomycetota</taxon>
        <taxon>Coriobacteriia</taxon>
        <taxon>Eggerthellales</taxon>
        <taxon>Eggerthellaceae</taxon>
        <taxon>Ellagibacter</taxon>
    </lineage>
</organism>
<evidence type="ECO:0000259" key="2">
    <source>
        <dbReference type="PROSITE" id="PS50043"/>
    </source>
</evidence>
<dbReference type="AlphaFoldDB" id="A0A6N6NRK4"/>
<keyword evidence="1" id="KW-1133">Transmembrane helix</keyword>
<name>A0A6N6NRK4_9ACTN</name>
<feature type="transmembrane region" description="Helical" evidence="1">
    <location>
        <begin position="309"/>
        <end position="329"/>
    </location>
</feature>
<dbReference type="InterPro" id="IPR016032">
    <property type="entry name" value="Sig_transdc_resp-reg_C-effctor"/>
</dbReference>
<feature type="transmembrane region" description="Helical" evidence="1">
    <location>
        <begin position="156"/>
        <end position="173"/>
    </location>
</feature>
<dbReference type="Gene3D" id="1.10.10.10">
    <property type="entry name" value="Winged helix-like DNA-binding domain superfamily/Winged helix DNA-binding domain"/>
    <property type="match status" value="1"/>
</dbReference>
<reference evidence="3 4" key="1">
    <citation type="submission" date="2019-09" db="EMBL/GenBank/DDBJ databases">
        <title>Whole genome shotgun sequencing (WGS) of Ellagibacter isourolithinifaciens DSM 104140(T) and Adlercreutzia muris DSM 29508(T).</title>
        <authorList>
            <person name="Stoll D.A."/>
            <person name="Danylec N."/>
            <person name="Huch M."/>
        </authorList>
    </citation>
    <scope>NUCLEOTIDE SEQUENCE [LARGE SCALE GENOMIC DNA]</scope>
    <source>
        <strain evidence="3 4">DSM 104140</strain>
    </source>
</reference>
<dbReference type="InterPro" id="IPR036388">
    <property type="entry name" value="WH-like_DNA-bd_sf"/>
</dbReference>
<dbReference type="CDD" id="cd06170">
    <property type="entry name" value="LuxR_C_like"/>
    <property type="match status" value="1"/>
</dbReference>
<gene>
    <name evidence="3" type="ORF">F8C90_06100</name>
</gene>
<dbReference type="EMBL" id="WAJR01000012">
    <property type="protein sequence ID" value="KAB1640433.1"/>
    <property type="molecule type" value="Genomic_DNA"/>
</dbReference>
<dbReference type="Pfam" id="PF00196">
    <property type="entry name" value="GerE"/>
    <property type="match status" value="1"/>
</dbReference>
<evidence type="ECO:0000313" key="4">
    <source>
        <dbReference type="Proteomes" id="UP000468668"/>
    </source>
</evidence>
<dbReference type="InterPro" id="IPR000792">
    <property type="entry name" value="Tscrpt_reg_LuxR_C"/>
</dbReference>
<keyword evidence="4" id="KW-1185">Reference proteome</keyword>
<feature type="transmembrane region" description="Helical" evidence="1">
    <location>
        <begin position="373"/>
        <end position="392"/>
    </location>
</feature>
<dbReference type="OrthoDB" id="3172004at2"/>
<dbReference type="GO" id="GO:0003677">
    <property type="term" value="F:DNA binding"/>
    <property type="evidence" value="ECO:0007669"/>
    <property type="project" value="InterPro"/>
</dbReference>
<dbReference type="RefSeq" id="WP_158049569.1">
    <property type="nucleotide sequence ID" value="NZ_WAJR01000012.1"/>
</dbReference>
<feature type="transmembrane region" description="Helical" evidence="1">
    <location>
        <begin position="12"/>
        <end position="36"/>
    </location>
</feature>
<feature type="transmembrane region" description="Helical" evidence="1">
    <location>
        <begin position="42"/>
        <end position="60"/>
    </location>
</feature>
<comment type="caution">
    <text evidence="3">The sequence shown here is derived from an EMBL/GenBank/DDBJ whole genome shotgun (WGS) entry which is preliminary data.</text>
</comment>
<feature type="transmembrane region" description="Helical" evidence="1">
    <location>
        <begin position="284"/>
        <end position="303"/>
    </location>
</feature>
<feature type="transmembrane region" description="Helical" evidence="1">
    <location>
        <begin position="260"/>
        <end position="277"/>
    </location>
</feature>
<feature type="transmembrane region" description="Helical" evidence="1">
    <location>
        <begin position="225"/>
        <end position="248"/>
    </location>
</feature>
<dbReference type="SMART" id="SM00421">
    <property type="entry name" value="HTH_LUXR"/>
    <property type="match status" value="1"/>
</dbReference>
<dbReference type="GeneID" id="98657974"/>
<dbReference type="SUPFAM" id="SSF46894">
    <property type="entry name" value="C-terminal effector domain of the bipartite response regulators"/>
    <property type="match status" value="1"/>
</dbReference>
<keyword evidence="1" id="KW-0472">Membrane</keyword>
<protein>
    <submittedName>
        <fullName evidence="3">Helix-turn-helix transcriptional regulator</fullName>
    </submittedName>
</protein>
<dbReference type="Proteomes" id="UP000468668">
    <property type="component" value="Unassembled WGS sequence"/>
</dbReference>
<feature type="transmembrane region" description="Helical" evidence="1">
    <location>
        <begin position="130"/>
        <end position="150"/>
    </location>
</feature>
<accession>A0A6N6NRK4</accession>
<dbReference type="PROSITE" id="PS50043">
    <property type="entry name" value="HTH_LUXR_2"/>
    <property type="match status" value="1"/>
</dbReference>
<feature type="transmembrane region" description="Helical" evidence="1">
    <location>
        <begin position="72"/>
        <end position="90"/>
    </location>
</feature>
<feature type="transmembrane region" description="Helical" evidence="1">
    <location>
        <begin position="350"/>
        <end position="367"/>
    </location>
</feature>
<evidence type="ECO:0000256" key="1">
    <source>
        <dbReference type="SAM" id="Phobius"/>
    </source>
</evidence>
<keyword evidence="1" id="KW-0812">Transmembrane</keyword>
<proteinExistence type="predicted"/>
<sequence length="478" mass="50765">MTASLKTHAWELMALALFYFVFLGGEYFFDATLASFMSPADVVLNQGMILGASAVGFCCFEPFSRTPRRVRLSCSIASMVVGFGGIAVLFAQPSLLLMQVIGVICFYLLGVLGGAVHWAASRKIAGFDHAALLVGIAYAAGIAMQFVANAAFSDRLAASIALAVGAAALFAVCRRCFASGCCDGATQATDEPMSSGRDAHSDLGGKNAPNALGARATCPSASLRGALWLSVIVALVSLMFVTLDNIVTLADAGGDLDVGSWPRLLLAVSAIAAGALFDIRQRRYMNFIMFCVLLLSTIAILAAETSGGLFWGLVLFYLASGFFVTYFTASFMLMAPKTRRPALWAGMGRAINNACAFVIVAPSLALIQTGGLILMIAVCIVLFVAIIVVFFASGAFRLDAALEEEARSAVDLAAFVEEYGLTPREAEVLVLVTADERALKEIASEMDISLRMLQKHLTSIYKKTDTQTRAGLTKKFLT</sequence>
<feature type="transmembrane region" description="Helical" evidence="1">
    <location>
        <begin position="96"/>
        <end position="118"/>
    </location>
</feature>
<dbReference type="GO" id="GO:0006355">
    <property type="term" value="P:regulation of DNA-templated transcription"/>
    <property type="evidence" value="ECO:0007669"/>
    <property type="project" value="InterPro"/>
</dbReference>
<feature type="domain" description="HTH luxR-type" evidence="2">
    <location>
        <begin position="414"/>
        <end position="478"/>
    </location>
</feature>
<evidence type="ECO:0000313" key="3">
    <source>
        <dbReference type="EMBL" id="KAB1640433.1"/>
    </source>
</evidence>